<dbReference type="EMBL" id="JAGFBR010000006">
    <property type="protein sequence ID" value="KAH0465383.1"/>
    <property type="molecule type" value="Genomic_DNA"/>
</dbReference>
<evidence type="ECO:0000313" key="1">
    <source>
        <dbReference type="EMBL" id="KAH0465383.1"/>
    </source>
</evidence>
<organism evidence="1 2">
    <name type="scientific">Dendrobium chrysotoxum</name>
    <name type="common">Orchid</name>
    <dbReference type="NCBI Taxonomy" id="161865"/>
    <lineage>
        <taxon>Eukaryota</taxon>
        <taxon>Viridiplantae</taxon>
        <taxon>Streptophyta</taxon>
        <taxon>Embryophyta</taxon>
        <taxon>Tracheophyta</taxon>
        <taxon>Spermatophyta</taxon>
        <taxon>Magnoliopsida</taxon>
        <taxon>Liliopsida</taxon>
        <taxon>Asparagales</taxon>
        <taxon>Orchidaceae</taxon>
        <taxon>Epidendroideae</taxon>
        <taxon>Malaxideae</taxon>
        <taxon>Dendrobiinae</taxon>
        <taxon>Dendrobium</taxon>
    </lineage>
</organism>
<sequence length="63" mass="6931">MSHVDYRTSHCSLHTLIHAILSESFHAGVVIGESGAHPRLYAVDFISQILTHAQSPHLAQRVS</sequence>
<name>A0AAV7HCS8_DENCH</name>
<dbReference type="Proteomes" id="UP000775213">
    <property type="component" value="Unassembled WGS sequence"/>
</dbReference>
<dbReference type="AlphaFoldDB" id="A0AAV7HCS8"/>
<comment type="caution">
    <text evidence="1">The sequence shown here is derived from an EMBL/GenBank/DDBJ whole genome shotgun (WGS) entry which is preliminary data.</text>
</comment>
<reference evidence="1 2" key="1">
    <citation type="journal article" date="2021" name="Hortic Res">
        <title>Chromosome-scale assembly of the Dendrobium chrysotoxum genome enhances the understanding of orchid evolution.</title>
        <authorList>
            <person name="Zhang Y."/>
            <person name="Zhang G.Q."/>
            <person name="Zhang D."/>
            <person name="Liu X.D."/>
            <person name="Xu X.Y."/>
            <person name="Sun W.H."/>
            <person name="Yu X."/>
            <person name="Zhu X."/>
            <person name="Wang Z.W."/>
            <person name="Zhao X."/>
            <person name="Zhong W.Y."/>
            <person name="Chen H."/>
            <person name="Yin W.L."/>
            <person name="Huang T."/>
            <person name="Niu S.C."/>
            <person name="Liu Z.J."/>
        </authorList>
    </citation>
    <scope>NUCLEOTIDE SEQUENCE [LARGE SCALE GENOMIC DNA]</scope>
    <source>
        <strain evidence="1">Lindl</strain>
    </source>
</reference>
<accession>A0AAV7HCS8</accession>
<protein>
    <submittedName>
        <fullName evidence="1">Uncharacterized protein</fullName>
    </submittedName>
</protein>
<proteinExistence type="predicted"/>
<keyword evidence="2" id="KW-1185">Reference proteome</keyword>
<evidence type="ECO:0000313" key="2">
    <source>
        <dbReference type="Proteomes" id="UP000775213"/>
    </source>
</evidence>
<gene>
    <name evidence="1" type="ORF">IEQ34_005486</name>
</gene>